<accession>A0A9D4BTW4</accession>
<comment type="similarity">
    <text evidence="2 5">Belongs to the GrpE family.</text>
</comment>
<dbReference type="Pfam" id="PF01025">
    <property type="entry name" value="GrpE"/>
    <property type="match status" value="1"/>
</dbReference>
<dbReference type="InterPro" id="IPR013805">
    <property type="entry name" value="GrpE_CC"/>
</dbReference>
<evidence type="ECO:0000256" key="2">
    <source>
        <dbReference type="ARBA" id="ARBA00009054"/>
    </source>
</evidence>
<dbReference type="AlphaFoldDB" id="A0A9D4BTW4"/>
<dbReference type="HAMAP" id="MF_01151">
    <property type="entry name" value="GrpE"/>
    <property type="match status" value="1"/>
</dbReference>
<dbReference type="EMBL" id="JAIWYP010000014">
    <property type="protein sequence ID" value="KAH3708561.1"/>
    <property type="molecule type" value="Genomic_DNA"/>
</dbReference>
<dbReference type="GO" id="GO:0051082">
    <property type="term" value="F:unfolded protein binding"/>
    <property type="evidence" value="ECO:0007669"/>
    <property type="project" value="TreeGrafter"/>
</dbReference>
<dbReference type="PROSITE" id="PS01071">
    <property type="entry name" value="GRPE"/>
    <property type="match status" value="1"/>
</dbReference>
<dbReference type="PRINTS" id="PR00773">
    <property type="entry name" value="GRPEPROTEIN"/>
</dbReference>
<reference evidence="7" key="2">
    <citation type="submission" date="2020-11" db="EMBL/GenBank/DDBJ databases">
        <authorList>
            <person name="McCartney M.A."/>
            <person name="Auch B."/>
            <person name="Kono T."/>
            <person name="Mallez S."/>
            <person name="Becker A."/>
            <person name="Gohl D.M."/>
            <person name="Silverstein K.A.T."/>
            <person name="Koren S."/>
            <person name="Bechman K.B."/>
            <person name="Herman A."/>
            <person name="Abrahante J.E."/>
            <person name="Garbe J."/>
        </authorList>
    </citation>
    <scope>NUCLEOTIDE SEQUENCE</scope>
    <source>
        <strain evidence="7">Duluth1</strain>
        <tissue evidence="7">Whole animal</tissue>
    </source>
</reference>
<comment type="subcellular location">
    <subcellularLocation>
        <location evidence="1 4">Mitochondrion matrix</location>
    </subcellularLocation>
</comment>
<protein>
    <recommendedName>
        <fullName evidence="4">GrpE protein homolog</fullName>
    </recommendedName>
</protein>
<dbReference type="Gene3D" id="2.30.22.10">
    <property type="entry name" value="Head domain of nucleotide exchange factor GrpE"/>
    <property type="match status" value="1"/>
</dbReference>
<dbReference type="GO" id="GO:0001405">
    <property type="term" value="C:PAM complex, Tim23 associated import motor"/>
    <property type="evidence" value="ECO:0007669"/>
    <property type="project" value="TreeGrafter"/>
</dbReference>
<name>A0A9D4BTW4_DREPO</name>
<sequence length="159" mass="18337">MILFDKWYCFKWYSFFKDKYKRALAEIENTRMRMKKQIDDMKLFGIQGFSKDLLVVADILDQAIQSVPKEELSKNEHLNSMFNGLKMTNEQLLKVFGRHGLVKIVPSVGEKFDPYIHEALFEVPKGADNEGGTVALCQKTGFKLHERTLRPATVGVFKS</sequence>
<keyword evidence="8" id="KW-1185">Reference proteome</keyword>
<dbReference type="InterPro" id="IPR000740">
    <property type="entry name" value="GrpE"/>
</dbReference>
<evidence type="ECO:0000313" key="7">
    <source>
        <dbReference type="EMBL" id="KAH3708574.1"/>
    </source>
</evidence>
<evidence type="ECO:0000256" key="5">
    <source>
        <dbReference type="RuleBase" id="RU004478"/>
    </source>
</evidence>
<dbReference type="GO" id="GO:0006457">
    <property type="term" value="P:protein folding"/>
    <property type="evidence" value="ECO:0007669"/>
    <property type="project" value="InterPro"/>
</dbReference>
<organism evidence="7 8">
    <name type="scientific">Dreissena polymorpha</name>
    <name type="common">Zebra mussel</name>
    <name type="synonym">Mytilus polymorpha</name>
    <dbReference type="NCBI Taxonomy" id="45954"/>
    <lineage>
        <taxon>Eukaryota</taxon>
        <taxon>Metazoa</taxon>
        <taxon>Spiralia</taxon>
        <taxon>Lophotrochozoa</taxon>
        <taxon>Mollusca</taxon>
        <taxon>Bivalvia</taxon>
        <taxon>Autobranchia</taxon>
        <taxon>Heteroconchia</taxon>
        <taxon>Euheterodonta</taxon>
        <taxon>Imparidentia</taxon>
        <taxon>Neoheterodontei</taxon>
        <taxon>Myida</taxon>
        <taxon>Dreissenoidea</taxon>
        <taxon>Dreissenidae</taxon>
        <taxon>Dreissena</taxon>
    </lineage>
</organism>
<dbReference type="GO" id="GO:0030150">
    <property type="term" value="P:protein import into mitochondrial matrix"/>
    <property type="evidence" value="ECO:0007669"/>
    <property type="project" value="TreeGrafter"/>
</dbReference>
<proteinExistence type="inferred from homology"/>
<dbReference type="SUPFAM" id="SSF51064">
    <property type="entry name" value="Head domain of nucleotide exchange factor GrpE"/>
    <property type="match status" value="1"/>
</dbReference>
<comment type="function">
    <text evidence="4">Essential component of the PAM complex, a complex required for the translocation of transit peptide-containing proteins from the inner membrane into the mitochondrial matrix in an ATP-dependent manner.</text>
</comment>
<dbReference type="GO" id="GO:0042803">
    <property type="term" value="F:protein homodimerization activity"/>
    <property type="evidence" value="ECO:0007669"/>
    <property type="project" value="InterPro"/>
</dbReference>
<dbReference type="EMBL" id="JAIWYP010000014">
    <property type="protein sequence ID" value="KAH3708574.1"/>
    <property type="molecule type" value="Genomic_DNA"/>
</dbReference>
<dbReference type="PANTHER" id="PTHR21237">
    <property type="entry name" value="GRPE PROTEIN"/>
    <property type="match status" value="1"/>
</dbReference>
<comment type="caution">
    <text evidence="7">The sequence shown here is derived from an EMBL/GenBank/DDBJ whole genome shotgun (WGS) entry which is preliminary data.</text>
</comment>
<dbReference type="Gene3D" id="3.90.20.20">
    <property type="match status" value="1"/>
</dbReference>
<evidence type="ECO:0000256" key="4">
    <source>
        <dbReference type="RuleBase" id="RU000640"/>
    </source>
</evidence>
<gene>
    <name evidence="6" type="ORF">DPMN_068015</name>
    <name evidence="7" type="ORF">DPMN_068029</name>
</gene>
<dbReference type="InterPro" id="IPR009012">
    <property type="entry name" value="GrpE_head"/>
</dbReference>
<evidence type="ECO:0000256" key="3">
    <source>
        <dbReference type="ARBA" id="ARBA00023186"/>
    </source>
</evidence>
<dbReference type="Proteomes" id="UP000828390">
    <property type="component" value="Unassembled WGS sequence"/>
</dbReference>
<evidence type="ECO:0000313" key="8">
    <source>
        <dbReference type="Proteomes" id="UP000828390"/>
    </source>
</evidence>
<reference evidence="7" key="1">
    <citation type="journal article" date="2019" name="bioRxiv">
        <title>The Genome of the Zebra Mussel, Dreissena polymorpha: A Resource for Invasive Species Research.</title>
        <authorList>
            <person name="McCartney M.A."/>
            <person name="Auch B."/>
            <person name="Kono T."/>
            <person name="Mallez S."/>
            <person name="Zhang Y."/>
            <person name="Obille A."/>
            <person name="Becker A."/>
            <person name="Abrahante J.E."/>
            <person name="Garbe J."/>
            <person name="Badalamenti J.P."/>
            <person name="Herman A."/>
            <person name="Mangelson H."/>
            <person name="Liachko I."/>
            <person name="Sullivan S."/>
            <person name="Sone E.D."/>
            <person name="Koren S."/>
            <person name="Silverstein K.A.T."/>
            <person name="Beckman K.B."/>
            <person name="Gohl D.M."/>
        </authorList>
    </citation>
    <scope>NUCLEOTIDE SEQUENCE</scope>
    <source>
        <strain evidence="7">Duluth1</strain>
        <tissue evidence="7">Whole animal</tissue>
    </source>
</reference>
<dbReference type="CDD" id="cd00446">
    <property type="entry name" value="GrpE"/>
    <property type="match status" value="1"/>
</dbReference>
<dbReference type="GO" id="GO:0051087">
    <property type="term" value="F:protein-folding chaperone binding"/>
    <property type="evidence" value="ECO:0007669"/>
    <property type="project" value="InterPro"/>
</dbReference>
<dbReference type="GO" id="GO:0000774">
    <property type="term" value="F:adenyl-nucleotide exchange factor activity"/>
    <property type="evidence" value="ECO:0007669"/>
    <property type="project" value="InterPro"/>
</dbReference>
<keyword evidence="3 4" id="KW-0143">Chaperone</keyword>
<dbReference type="FunFam" id="2.30.22.10:FF:000002">
    <property type="entry name" value="GrpE protein homolog"/>
    <property type="match status" value="1"/>
</dbReference>
<dbReference type="SUPFAM" id="SSF58014">
    <property type="entry name" value="Coiled-coil domain of nucleotide exchange factor GrpE"/>
    <property type="match status" value="1"/>
</dbReference>
<evidence type="ECO:0000313" key="6">
    <source>
        <dbReference type="EMBL" id="KAH3708561.1"/>
    </source>
</evidence>
<evidence type="ECO:0000256" key="1">
    <source>
        <dbReference type="ARBA" id="ARBA00004305"/>
    </source>
</evidence>
<keyword evidence="4" id="KW-0496">Mitochondrion</keyword>
<dbReference type="PANTHER" id="PTHR21237:SF23">
    <property type="entry name" value="GRPE PROTEIN HOMOLOG, MITOCHONDRIAL"/>
    <property type="match status" value="1"/>
</dbReference>